<evidence type="ECO:0000313" key="1">
    <source>
        <dbReference type="EMBL" id="KAK7502454.1"/>
    </source>
</evidence>
<keyword evidence="2" id="KW-1185">Reference proteome</keyword>
<name>A0ABD0LSC7_9CAEN</name>
<accession>A0ABD0LSC7</accession>
<proteinExistence type="predicted"/>
<dbReference type="EMBL" id="JACVVK020000026">
    <property type="protein sequence ID" value="KAK7502454.1"/>
    <property type="molecule type" value="Genomic_DNA"/>
</dbReference>
<gene>
    <name evidence="1" type="ORF">BaRGS_00006407</name>
</gene>
<dbReference type="Proteomes" id="UP001519460">
    <property type="component" value="Unassembled WGS sequence"/>
</dbReference>
<evidence type="ECO:0000313" key="2">
    <source>
        <dbReference type="Proteomes" id="UP001519460"/>
    </source>
</evidence>
<reference evidence="1 2" key="1">
    <citation type="journal article" date="2023" name="Sci. Data">
        <title>Genome assembly of the Korean intertidal mud-creeper Batillaria attramentaria.</title>
        <authorList>
            <person name="Patra A.K."/>
            <person name="Ho P.T."/>
            <person name="Jun S."/>
            <person name="Lee S.J."/>
            <person name="Kim Y."/>
            <person name="Won Y.J."/>
        </authorList>
    </citation>
    <scope>NUCLEOTIDE SEQUENCE [LARGE SCALE GENOMIC DNA]</scope>
    <source>
        <strain evidence="1">Wonlab-2016</strain>
    </source>
</reference>
<comment type="caution">
    <text evidence="1">The sequence shown here is derived from an EMBL/GenBank/DDBJ whole genome shotgun (WGS) entry which is preliminary data.</text>
</comment>
<protein>
    <submittedName>
        <fullName evidence="1">Uncharacterized protein</fullName>
    </submittedName>
</protein>
<sequence length="85" mass="9565">MVEVFTLCVNARYIISHYIADRAFVSLSEWPPTPNTQPAGNARHRSMRFADVRMVPAREVIPGRGVRAKGFLKQLNGASRQLKPD</sequence>
<dbReference type="AlphaFoldDB" id="A0ABD0LSC7"/>
<organism evidence="1 2">
    <name type="scientific">Batillaria attramentaria</name>
    <dbReference type="NCBI Taxonomy" id="370345"/>
    <lineage>
        <taxon>Eukaryota</taxon>
        <taxon>Metazoa</taxon>
        <taxon>Spiralia</taxon>
        <taxon>Lophotrochozoa</taxon>
        <taxon>Mollusca</taxon>
        <taxon>Gastropoda</taxon>
        <taxon>Caenogastropoda</taxon>
        <taxon>Sorbeoconcha</taxon>
        <taxon>Cerithioidea</taxon>
        <taxon>Batillariidae</taxon>
        <taxon>Batillaria</taxon>
    </lineage>
</organism>